<feature type="signal peptide" evidence="1">
    <location>
        <begin position="1"/>
        <end position="20"/>
    </location>
</feature>
<keyword evidence="3" id="KW-1185">Reference proteome</keyword>
<keyword evidence="1" id="KW-0732">Signal</keyword>
<organism evidence="2 3">
    <name type="scientific">Paenibacillus xylanilyticus</name>
    <dbReference type="NCBI Taxonomy" id="248903"/>
    <lineage>
        <taxon>Bacteria</taxon>
        <taxon>Bacillati</taxon>
        <taxon>Bacillota</taxon>
        <taxon>Bacilli</taxon>
        <taxon>Bacillales</taxon>
        <taxon>Paenibacillaceae</taxon>
        <taxon>Paenibacillus</taxon>
    </lineage>
</organism>
<dbReference type="PROSITE" id="PS51257">
    <property type="entry name" value="PROKAR_LIPOPROTEIN"/>
    <property type="match status" value="1"/>
</dbReference>
<dbReference type="AlphaFoldDB" id="A0A7Y6C3G6"/>
<accession>A0A7Y6C3G6</accession>
<evidence type="ECO:0000313" key="3">
    <source>
        <dbReference type="Proteomes" id="UP000526125"/>
    </source>
</evidence>
<comment type="caution">
    <text evidence="2">The sequence shown here is derived from an EMBL/GenBank/DDBJ whole genome shotgun (WGS) entry which is preliminary data.</text>
</comment>
<dbReference type="Proteomes" id="UP000526125">
    <property type="component" value="Unassembled WGS sequence"/>
</dbReference>
<gene>
    <name evidence="2" type="ORF">HP552_32555</name>
</gene>
<sequence length="128" mass="14458">MIRNRLVRGMVSLSTVFMMAACSTQTEEQNIAGTIERSLQQMVSKPVIMASSNPNDYIAGSPDAYEQILNTGEEGLRVLLEELESSTENGLKEWIMAQASTELLGEQNFVNEWHSGKDWLRQYKINEE</sequence>
<evidence type="ECO:0000256" key="1">
    <source>
        <dbReference type="SAM" id="SignalP"/>
    </source>
</evidence>
<reference evidence="2 3" key="1">
    <citation type="submission" date="2020-05" db="EMBL/GenBank/DDBJ databases">
        <title>Genome Sequencing of Type Strains.</title>
        <authorList>
            <person name="Lemaire J.F."/>
            <person name="Inderbitzin P."/>
            <person name="Gregorio O.A."/>
            <person name="Collins S.B."/>
            <person name="Wespe N."/>
            <person name="Knight-Connoni V."/>
        </authorList>
    </citation>
    <scope>NUCLEOTIDE SEQUENCE [LARGE SCALE GENOMIC DNA]</scope>
    <source>
        <strain evidence="2 3">LMG 21957</strain>
    </source>
</reference>
<evidence type="ECO:0000313" key="2">
    <source>
        <dbReference type="EMBL" id="NUU79922.1"/>
    </source>
</evidence>
<protein>
    <submittedName>
        <fullName evidence="2">Uncharacterized protein</fullName>
    </submittedName>
</protein>
<dbReference type="RefSeq" id="WP_175399469.1">
    <property type="nucleotide sequence ID" value="NZ_JABMCB010000206.1"/>
</dbReference>
<dbReference type="EMBL" id="JABMCB010000206">
    <property type="protein sequence ID" value="NUU79922.1"/>
    <property type="molecule type" value="Genomic_DNA"/>
</dbReference>
<proteinExistence type="predicted"/>
<feature type="chain" id="PRO_5031134196" evidence="1">
    <location>
        <begin position="21"/>
        <end position="128"/>
    </location>
</feature>
<name>A0A7Y6C3G6_9BACL</name>